<evidence type="ECO:0000256" key="1">
    <source>
        <dbReference type="ARBA" id="ARBA00004370"/>
    </source>
</evidence>
<reference evidence="8" key="1">
    <citation type="submission" date="2011-08" db="EMBL/GenBank/DDBJ databases">
        <authorList>
            <person name="Rombauts S."/>
        </authorList>
    </citation>
    <scope>NUCLEOTIDE SEQUENCE</scope>
    <source>
        <strain evidence="8">London</strain>
    </source>
</reference>
<reference evidence="7" key="2">
    <citation type="submission" date="2015-06" db="UniProtKB">
        <authorList>
            <consortium name="EnsemblMetazoa"/>
        </authorList>
    </citation>
    <scope>IDENTIFICATION</scope>
</reference>
<keyword evidence="4" id="KW-1133">Transmembrane helix</keyword>
<dbReference type="GO" id="GO:0007009">
    <property type="term" value="P:plasma membrane organization"/>
    <property type="evidence" value="ECO:0007669"/>
    <property type="project" value="TreeGrafter"/>
</dbReference>
<name>T1K6Z8_TETUR</name>
<dbReference type="InterPro" id="IPR032362">
    <property type="entry name" value="Ferlin_C"/>
</dbReference>
<dbReference type="SUPFAM" id="SSF49562">
    <property type="entry name" value="C2 domain (Calcium/lipid-binding domain, CaLB)"/>
    <property type="match status" value="1"/>
</dbReference>
<keyword evidence="8" id="KW-1185">Reference proteome</keyword>
<dbReference type="InterPro" id="IPR037721">
    <property type="entry name" value="Ferlin"/>
</dbReference>
<dbReference type="GO" id="GO:0016020">
    <property type="term" value="C:membrane"/>
    <property type="evidence" value="ECO:0007669"/>
    <property type="project" value="UniProtKB-SubCell"/>
</dbReference>
<evidence type="ECO:0000256" key="4">
    <source>
        <dbReference type="ARBA" id="ARBA00022989"/>
    </source>
</evidence>
<dbReference type="Proteomes" id="UP000015104">
    <property type="component" value="Unassembled WGS sequence"/>
</dbReference>
<proteinExistence type="predicted"/>
<dbReference type="InterPro" id="IPR035892">
    <property type="entry name" value="C2_domain_sf"/>
</dbReference>
<evidence type="ECO:0000313" key="8">
    <source>
        <dbReference type="Proteomes" id="UP000015104"/>
    </source>
</evidence>
<dbReference type="PANTHER" id="PTHR12546:SF60">
    <property type="entry name" value="MISFIRE, ISOFORM F"/>
    <property type="match status" value="1"/>
</dbReference>
<evidence type="ECO:0000259" key="6">
    <source>
        <dbReference type="Pfam" id="PF16165"/>
    </source>
</evidence>
<sequence length="298" mass="34761">MWLIEIIPNISQILSRLSRDLKITNLVIAKKHIKIGKVEIFGYKLVPEHIETRSLCRPDKPGVAQGKLEMWVDLFRASDPRPGPLDISPRGISGEKMSDIYIKGWIQDAKLAQSTDVHYRSFTSEGNFNWRFLFRFDFLQSWLKLPCRLNLEVWSYSSSGDHLLGYLHLNLLEFPRGSRTARDCNLGNLLESKETKLQKDLKKARINLFKEKRVRGWWPFYAKLSDGKDELTGKMEAEFELLTSEEADVNPVGLAREAPHPLDKPQRSENSFFCLSNPWKSFRYVVWSRKKWFICKIK</sequence>
<evidence type="ECO:0000256" key="3">
    <source>
        <dbReference type="ARBA" id="ARBA00022737"/>
    </source>
</evidence>
<dbReference type="AlphaFoldDB" id="T1K6Z8"/>
<organism evidence="7 8">
    <name type="scientific">Tetranychus urticae</name>
    <name type="common">Two-spotted spider mite</name>
    <dbReference type="NCBI Taxonomy" id="32264"/>
    <lineage>
        <taxon>Eukaryota</taxon>
        <taxon>Metazoa</taxon>
        <taxon>Ecdysozoa</taxon>
        <taxon>Arthropoda</taxon>
        <taxon>Chelicerata</taxon>
        <taxon>Arachnida</taxon>
        <taxon>Acari</taxon>
        <taxon>Acariformes</taxon>
        <taxon>Trombidiformes</taxon>
        <taxon>Prostigmata</taxon>
        <taxon>Eleutherengona</taxon>
        <taxon>Raphignathae</taxon>
        <taxon>Tetranychoidea</taxon>
        <taxon>Tetranychidae</taxon>
        <taxon>Tetranychus</taxon>
    </lineage>
</organism>
<accession>T1K6Z8</accession>
<dbReference type="EMBL" id="CAEY01001798">
    <property type="status" value="NOT_ANNOTATED_CDS"/>
    <property type="molecule type" value="Genomic_DNA"/>
</dbReference>
<keyword evidence="3" id="KW-0677">Repeat</keyword>
<feature type="domain" description="Ferlin C-terminal" evidence="6">
    <location>
        <begin position="231"/>
        <end position="295"/>
    </location>
</feature>
<keyword evidence="2" id="KW-0812">Transmembrane</keyword>
<evidence type="ECO:0000256" key="2">
    <source>
        <dbReference type="ARBA" id="ARBA00022692"/>
    </source>
</evidence>
<dbReference type="Gene3D" id="2.60.40.150">
    <property type="entry name" value="C2 domain"/>
    <property type="match status" value="1"/>
</dbReference>
<dbReference type="PANTHER" id="PTHR12546">
    <property type="entry name" value="FER-1-LIKE"/>
    <property type="match status" value="1"/>
</dbReference>
<comment type="subcellular location">
    <subcellularLocation>
        <location evidence="1">Membrane</location>
    </subcellularLocation>
</comment>
<dbReference type="eggNOG" id="KOG1326">
    <property type="taxonomic scope" value="Eukaryota"/>
</dbReference>
<dbReference type="EnsemblMetazoa" id="tetur06g02310.1">
    <property type="protein sequence ID" value="tetur06g02310.1"/>
    <property type="gene ID" value="tetur06g02310"/>
</dbReference>
<protein>
    <recommendedName>
        <fullName evidence="6">Ferlin C-terminal domain-containing protein</fullName>
    </recommendedName>
</protein>
<evidence type="ECO:0000256" key="5">
    <source>
        <dbReference type="ARBA" id="ARBA00023136"/>
    </source>
</evidence>
<keyword evidence="5" id="KW-0472">Membrane</keyword>
<dbReference type="Pfam" id="PF16165">
    <property type="entry name" value="Ferlin_C"/>
    <property type="match status" value="1"/>
</dbReference>
<dbReference type="HOGENOM" id="CLU_068186_0_0_1"/>
<evidence type="ECO:0000313" key="7">
    <source>
        <dbReference type="EnsemblMetazoa" id="tetur06g02310.1"/>
    </source>
</evidence>